<reference evidence="6" key="2">
    <citation type="submission" date="2020-09" db="EMBL/GenBank/DDBJ databases">
        <authorList>
            <person name="Sun Q."/>
            <person name="Kim S."/>
        </authorList>
    </citation>
    <scope>NUCLEOTIDE SEQUENCE</scope>
    <source>
        <strain evidence="6">KCTC 12870</strain>
    </source>
</reference>
<dbReference type="InterPro" id="IPR005119">
    <property type="entry name" value="LysR_subst-bd"/>
</dbReference>
<dbReference type="RefSeq" id="WP_189511567.1">
    <property type="nucleotide sequence ID" value="NZ_BMXG01000002.1"/>
</dbReference>
<evidence type="ECO:0000256" key="1">
    <source>
        <dbReference type="ARBA" id="ARBA00009437"/>
    </source>
</evidence>
<dbReference type="GO" id="GO:0003700">
    <property type="term" value="F:DNA-binding transcription factor activity"/>
    <property type="evidence" value="ECO:0007669"/>
    <property type="project" value="InterPro"/>
</dbReference>
<dbReference type="SUPFAM" id="SSF46785">
    <property type="entry name" value="Winged helix' DNA-binding domain"/>
    <property type="match status" value="1"/>
</dbReference>
<feature type="domain" description="HTH lysR-type" evidence="5">
    <location>
        <begin position="3"/>
        <end position="60"/>
    </location>
</feature>
<comment type="similarity">
    <text evidence="1">Belongs to the LysR transcriptional regulatory family.</text>
</comment>
<evidence type="ECO:0000259" key="5">
    <source>
        <dbReference type="PROSITE" id="PS50931"/>
    </source>
</evidence>
<accession>A0A8J3DFJ3</accession>
<keyword evidence="3" id="KW-0238">DNA-binding</keyword>
<dbReference type="SUPFAM" id="SSF53850">
    <property type="entry name" value="Periplasmic binding protein-like II"/>
    <property type="match status" value="1"/>
</dbReference>
<keyword evidence="4" id="KW-0804">Transcription</keyword>
<evidence type="ECO:0000256" key="4">
    <source>
        <dbReference type="ARBA" id="ARBA00023163"/>
    </source>
</evidence>
<evidence type="ECO:0000256" key="3">
    <source>
        <dbReference type="ARBA" id="ARBA00023125"/>
    </source>
</evidence>
<dbReference type="Proteomes" id="UP000642829">
    <property type="component" value="Unassembled WGS sequence"/>
</dbReference>
<dbReference type="Pfam" id="PF00126">
    <property type="entry name" value="HTH_1"/>
    <property type="match status" value="1"/>
</dbReference>
<organism evidence="6 7">
    <name type="scientific">Cerasicoccus arenae</name>
    <dbReference type="NCBI Taxonomy" id="424488"/>
    <lineage>
        <taxon>Bacteria</taxon>
        <taxon>Pseudomonadati</taxon>
        <taxon>Verrucomicrobiota</taxon>
        <taxon>Opitutia</taxon>
        <taxon>Puniceicoccales</taxon>
        <taxon>Cerasicoccaceae</taxon>
        <taxon>Cerasicoccus</taxon>
    </lineage>
</organism>
<dbReference type="Gene3D" id="3.40.190.290">
    <property type="match status" value="1"/>
</dbReference>
<evidence type="ECO:0000313" key="7">
    <source>
        <dbReference type="Proteomes" id="UP000642829"/>
    </source>
</evidence>
<dbReference type="InterPro" id="IPR036388">
    <property type="entry name" value="WH-like_DNA-bd_sf"/>
</dbReference>
<reference evidence="6" key="1">
    <citation type="journal article" date="2014" name="Int. J. Syst. Evol. Microbiol.">
        <title>Complete genome sequence of Corynebacterium casei LMG S-19264T (=DSM 44701T), isolated from a smear-ripened cheese.</title>
        <authorList>
            <consortium name="US DOE Joint Genome Institute (JGI-PGF)"/>
            <person name="Walter F."/>
            <person name="Albersmeier A."/>
            <person name="Kalinowski J."/>
            <person name="Ruckert C."/>
        </authorList>
    </citation>
    <scope>NUCLEOTIDE SEQUENCE</scope>
    <source>
        <strain evidence="6">KCTC 12870</strain>
    </source>
</reference>
<name>A0A8J3DFJ3_9BACT</name>
<gene>
    <name evidence="6" type="ORF">GCM10007047_05280</name>
</gene>
<dbReference type="PANTHER" id="PTHR30126">
    <property type="entry name" value="HTH-TYPE TRANSCRIPTIONAL REGULATOR"/>
    <property type="match status" value="1"/>
</dbReference>
<dbReference type="PROSITE" id="PS50931">
    <property type="entry name" value="HTH_LYSR"/>
    <property type="match status" value="1"/>
</dbReference>
<dbReference type="FunFam" id="1.10.10.10:FF:000001">
    <property type="entry name" value="LysR family transcriptional regulator"/>
    <property type="match status" value="1"/>
</dbReference>
<dbReference type="PRINTS" id="PR00039">
    <property type="entry name" value="HTHLYSR"/>
</dbReference>
<sequence>MSLDFHQLRTFCAVAEEENVSRAAVRLYLSPPAVSAHIKALEDELGVRLFTRSSRGMALTEPGRSLWEDAESILKQVATLRRKANMLGDDVSGTLRIGVNNPPETLYTDEIISRLSAQFSTLRFNCTFGPSQFMLNGLRQDEFDIAFFEGQQTNPDIQSISLEERRVLLIAPKAWAPALRNAAPARLQEYPWIFASEGCSLYKFTQDWRTAHQLNIDERIRGANEEHSTMNFVARELGLSVIIEEVMNHSIYRDQVEVIPQLSGIMPLSLGFRKNRRDEALIQAAIQTITAIWQEKTFPALTT</sequence>
<dbReference type="InterPro" id="IPR036390">
    <property type="entry name" value="WH_DNA-bd_sf"/>
</dbReference>
<dbReference type="CDD" id="cd05466">
    <property type="entry name" value="PBP2_LTTR_substrate"/>
    <property type="match status" value="1"/>
</dbReference>
<dbReference type="AlphaFoldDB" id="A0A8J3DFJ3"/>
<dbReference type="InterPro" id="IPR000847">
    <property type="entry name" value="LysR_HTH_N"/>
</dbReference>
<keyword evidence="2" id="KW-0805">Transcription regulation</keyword>
<dbReference type="Gene3D" id="1.10.10.10">
    <property type="entry name" value="Winged helix-like DNA-binding domain superfamily/Winged helix DNA-binding domain"/>
    <property type="match status" value="1"/>
</dbReference>
<protein>
    <submittedName>
        <fullName evidence="6">LysR family transcriptional regulator</fullName>
    </submittedName>
</protein>
<evidence type="ECO:0000256" key="2">
    <source>
        <dbReference type="ARBA" id="ARBA00023015"/>
    </source>
</evidence>
<comment type="caution">
    <text evidence="6">The sequence shown here is derived from an EMBL/GenBank/DDBJ whole genome shotgun (WGS) entry which is preliminary data.</text>
</comment>
<dbReference type="Pfam" id="PF03466">
    <property type="entry name" value="LysR_substrate"/>
    <property type="match status" value="1"/>
</dbReference>
<evidence type="ECO:0000313" key="6">
    <source>
        <dbReference type="EMBL" id="GHB92892.1"/>
    </source>
</evidence>
<dbReference type="PANTHER" id="PTHR30126:SF39">
    <property type="entry name" value="HTH-TYPE TRANSCRIPTIONAL REGULATOR CYSL"/>
    <property type="match status" value="1"/>
</dbReference>
<dbReference type="EMBL" id="BMXG01000002">
    <property type="protein sequence ID" value="GHB92892.1"/>
    <property type="molecule type" value="Genomic_DNA"/>
</dbReference>
<proteinExistence type="inferred from homology"/>
<dbReference type="GO" id="GO:0000976">
    <property type="term" value="F:transcription cis-regulatory region binding"/>
    <property type="evidence" value="ECO:0007669"/>
    <property type="project" value="TreeGrafter"/>
</dbReference>
<keyword evidence="7" id="KW-1185">Reference proteome</keyword>